<dbReference type="RefSeq" id="WP_123668657.1">
    <property type="nucleotide sequence ID" value="NZ_RJKE01000001.1"/>
</dbReference>
<dbReference type="Gene3D" id="3.40.190.10">
    <property type="entry name" value="Periplasmic binding protein-like II"/>
    <property type="match status" value="2"/>
</dbReference>
<keyword evidence="2" id="KW-1133">Transmembrane helix</keyword>
<feature type="compositionally biased region" description="Gly residues" evidence="1">
    <location>
        <begin position="132"/>
        <end position="148"/>
    </location>
</feature>
<protein>
    <submittedName>
        <fullName evidence="4">ABC-type Fe3+ transport system substrate-binding protein</fullName>
    </submittedName>
</protein>
<evidence type="ECO:0000256" key="2">
    <source>
        <dbReference type="SAM" id="Phobius"/>
    </source>
</evidence>
<dbReference type="InterPro" id="IPR036465">
    <property type="entry name" value="vWFA_dom_sf"/>
</dbReference>
<dbReference type="Gene3D" id="3.40.50.410">
    <property type="entry name" value="von Willebrand factor, type A domain"/>
    <property type="match status" value="1"/>
</dbReference>
<comment type="caution">
    <text evidence="4">The sequence shown here is derived from an EMBL/GenBank/DDBJ whole genome shotgun (WGS) entry which is preliminary data.</text>
</comment>
<feature type="domain" description="VWFA" evidence="3">
    <location>
        <begin position="522"/>
        <end position="723"/>
    </location>
</feature>
<dbReference type="Pfam" id="PF13531">
    <property type="entry name" value="SBP_bac_11"/>
    <property type="match status" value="1"/>
</dbReference>
<evidence type="ECO:0000313" key="4">
    <source>
        <dbReference type="EMBL" id="ROO89588.1"/>
    </source>
</evidence>
<gene>
    <name evidence="4" type="ORF">EDD29_7287</name>
</gene>
<feature type="transmembrane region" description="Helical" evidence="2">
    <location>
        <begin position="160"/>
        <end position="181"/>
    </location>
</feature>
<dbReference type="EMBL" id="RJKE01000001">
    <property type="protein sequence ID" value="ROO89588.1"/>
    <property type="molecule type" value="Genomic_DNA"/>
</dbReference>
<dbReference type="Proteomes" id="UP000272400">
    <property type="component" value="Unassembled WGS sequence"/>
</dbReference>
<evidence type="ECO:0000313" key="5">
    <source>
        <dbReference type="Proteomes" id="UP000272400"/>
    </source>
</evidence>
<accession>A0A3N1D933</accession>
<feature type="region of interest" description="Disordered" evidence="1">
    <location>
        <begin position="1"/>
        <end position="150"/>
    </location>
</feature>
<dbReference type="SUPFAM" id="SSF53300">
    <property type="entry name" value="vWA-like"/>
    <property type="match status" value="1"/>
</dbReference>
<evidence type="ECO:0000256" key="1">
    <source>
        <dbReference type="SAM" id="MobiDB-lite"/>
    </source>
</evidence>
<dbReference type="OrthoDB" id="5621159at2"/>
<feature type="compositionally biased region" description="Low complexity" evidence="1">
    <location>
        <begin position="111"/>
        <end position="131"/>
    </location>
</feature>
<proteinExistence type="predicted"/>
<reference evidence="4 5" key="1">
    <citation type="submission" date="2018-11" db="EMBL/GenBank/DDBJ databases">
        <title>Sequencing the genomes of 1000 actinobacteria strains.</title>
        <authorList>
            <person name="Klenk H.-P."/>
        </authorList>
    </citation>
    <scope>NUCLEOTIDE SEQUENCE [LARGE SCALE GENOMIC DNA]</scope>
    <source>
        <strain evidence="4 5">DSM 44254</strain>
    </source>
</reference>
<evidence type="ECO:0000259" key="3">
    <source>
        <dbReference type="PROSITE" id="PS50234"/>
    </source>
</evidence>
<dbReference type="SMART" id="SM00327">
    <property type="entry name" value="VWA"/>
    <property type="match status" value="1"/>
</dbReference>
<keyword evidence="2" id="KW-0472">Membrane</keyword>
<organism evidence="4 5">
    <name type="scientific">Actinocorallia herbida</name>
    <dbReference type="NCBI Taxonomy" id="58109"/>
    <lineage>
        <taxon>Bacteria</taxon>
        <taxon>Bacillati</taxon>
        <taxon>Actinomycetota</taxon>
        <taxon>Actinomycetes</taxon>
        <taxon>Streptosporangiales</taxon>
        <taxon>Thermomonosporaceae</taxon>
        <taxon>Actinocorallia</taxon>
    </lineage>
</organism>
<dbReference type="SUPFAM" id="SSF53850">
    <property type="entry name" value="Periplasmic binding protein-like II"/>
    <property type="match status" value="1"/>
</dbReference>
<dbReference type="AlphaFoldDB" id="A0A3N1D933"/>
<dbReference type="PROSITE" id="PS50234">
    <property type="entry name" value="VWFA"/>
    <property type="match status" value="1"/>
</dbReference>
<name>A0A3N1D933_9ACTN</name>
<feature type="compositionally biased region" description="Polar residues" evidence="1">
    <location>
        <begin position="51"/>
        <end position="60"/>
    </location>
</feature>
<sequence>MTRPPGDLPGEGGYGSSSEYPSAESTDWFSPRTGGSSSANGLSASPGPAQPTDSSWSQDRYGSSASGSAYGAGGFSGASDPNGRGYGQGQGSASDNSYYGAPVQGSSFDRPFPTGPGESSSTPASSSPSSSYGGGGGSGTDFGYAGSGEHGKRKRKKSALIGPLAGAVGLAMLLGVAVWAFDQKSGGCSGTKTTLTVAVAKEIAPGVEKSAQAFNDAGTEFGGVCYTAEIVATDPNAVRTTLTGEGVSSGTVERPDVWIPDSSLWTGLVQAADSKLVTPTTVSIATSPVVVAVPATLAKQLSKEGIMENPSWDNLLSAAGGVKGGGVTKNQLIPPELLDMRVPDPVSTGTGMSAISMLRTLLESDKAADTIFTGIAQTIRNHTVASNEALFKNFKRDARGRFPLLIAPEYSVYKYNTSKPKEPAVTVYPYEGMVSLDYPVAITTTDSKKAEAGQELAKQLATPEALKNYEALGFRTPDRKAPAAFNAKIGLSAGRIQKLPLATPEQIYKITQDWSKLSLAIRMLSVIDVSGTMNDPIPGGNGATRMQTILQIASQGLTQFPQDSQIGTWMFADLLQGKQDWKEVVPVAPLNKRFGSVTQLDRIKQGLLSVKAMPANNTGLYDTVLGAYRYMKKTHQPGRINSIVLFTDGLGNDDPNGGINLKQLLKTLKTEVDDRKPVQVIMISIGSGKAQLAIMKQITKITGGDAYIPKNAAEIQQIFLQALSKRMCAGAETTC</sequence>
<dbReference type="InterPro" id="IPR002035">
    <property type="entry name" value="VWF_A"/>
</dbReference>
<keyword evidence="2" id="KW-0812">Transmembrane</keyword>
<feature type="compositionally biased region" description="Low complexity" evidence="1">
    <location>
        <begin position="34"/>
        <end position="47"/>
    </location>
</feature>
<keyword evidence="5" id="KW-1185">Reference proteome</keyword>